<organism evidence="2 3">
    <name type="scientific">Corallococcus caeni</name>
    <dbReference type="NCBI Taxonomy" id="3082388"/>
    <lineage>
        <taxon>Bacteria</taxon>
        <taxon>Pseudomonadati</taxon>
        <taxon>Myxococcota</taxon>
        <taxon>Myxococcia</taxon>
        <taxon>Myxococcales</taxon>
        <taxon>Cystobacterineae</taxon>
        <taxon>Myxococcaceae</taxon>
        <taxon>Corallococcus</taxon>
    </lineage>
</organism>
<evidence type="ECO:0008006" key="4">
    <source>
        <dbReference type="Google" id="ProtNLM"/>
    </source>
</evidence>
<name>A0ABQ6R3C2_9BACT</name>
<dbReference type="Proteomes" id="UP001342631">
    <property type="component" value="Unassembled WGS sequence"/>
</dbReference>
<proteinExistence type="predicted"/>
<sequence>MAARERETRARRGPSPGDGPGRLGSWSARCGSRTAGMRDTPPRCHPAPGFTVKPSSVRHDSAAAPIERVDVSAYTVPTDQPESDGTFTWTSTTLLLVEPVAGGQRGLGYTYAVPAGAALIRDMLVPLLVSEDAWGVPARMASLLRRVRNAGSRGLVARALSAVDTSP</sequence>
<feature type="region of interest" description="Disordered" evidence="1">
    <location>
        <begin position="1"/>
        <end position="57"/>
    </location>
</feature>
<protein>
    <recommendedName>
        <fullName evidence="4">Mandelate racemase/muconate lactonizing enzyme N-terminal domain-containing protein</fullName>
    </recommendedName>
</protein>
<feature type="compositionally biased region" description="Basic and acidic residues" evidence="1">
    <location>
        <begin position="1"/>
        <end position="10"/>
    </location>
</feature>
<reference evidence="2 3" key="1">
    <citation type="journal article" date="2024" name="Arch. Microbiol.">
        <title>Corallococcus caeni sp. nov., a novel myxobacterium isolated from activated sludge.</title>
        <authorList>
            <person name="Tomita S."/>
            <person name="Nakai R."/>
            <person name="Kuroda K."/>
            <person name="Kurashita H."/>
            <person name="Hatamoto M."/>
            <person name="Yamaguchi T."/>
            <person name="Narihiro T."/>
        </authorList>
    </citation>
    <scope>NUCLEOTIDE SEQUENCE [LARGE SCALE GENOMIC DNA]</scope>
    <source>
        <strain evidence="2 3">NO1</strain>
    </source>
</reference>
<evidence type="ECO:0000256" key="1">
    <source>
        <dbReference type="SAM" id="MobiDB-lite"/>
    </source>
</evidence>
<keyword evidence="3" id="KW-1185">Reference proteome</keyword>
<accession>A0ABQ6R3C2</accession>
<dbReference type="SUPFAM" id="SSF54826">
    <property type="entry name" value="Enolase N-terminal domain-like"/>
    <property type="match status" value="1"/>
</dbReference>
<dbReference type="EMBL" id="BTTX01000009">
    <property type="protein sequence ID" value="GMU10825.1"/>
    <property type="molecule type" value="Genomic_DNA"/>
</dbReference>
<comment type="caution">
    <text evidence="2">The sequence shown here is derived from an EMBL/GenBank/DDBJ whole genome shotgun (WGS) entry which is preliminary data.</text>
</comment>
<evidence type="ECO:0000313" key="3">
    <source>
        <dbReference type="Proteomes" id="UP001342631"/>
    </source>
</evidence>
<dbReference type="Gene3D" id="3.30.390.10">
    <property type="entry name" value="Enolase-like, N-terminal domain"/>
    <property type="match status" value="1"/>
</dbReference>
<evidence type="ECO:0000313" key="2">
    <source>
        <dbReference type="EMBL" id="GMU10825.1"/>
    </source>
</evidence>
<dbReference type="InterPro" id="IPR029017">
    <property type="entry name" value="Enolase-like_N"/>
</dbReference>
<gene>
    <name evidence="2" type="ORF">ASNO1_70790</name>
</gene>